<dbReference type="SUPFAM" id="SSF54368">
    <property type="entry name" value="Glutamine synthetase, N-terminal domain"/>
    <property type="match status" value="1"/>
</dbReference>
<evidence type="ECO:0000313" key="4">
    <source>
        <dbReference type="EMBL" id="CAK9134025.1"/>
    </source>
</evidence>
<evidence type="ECO:0000259" key="3">
    <source>
        <dbReference type="PROSITE" id="PS51987"/>
    </source>
</evidence>
<reference evidence="4 5" key="1">
    <citation type="submission" date="2024-02" db="EMBL/GenBank/DDBJ databases">
        <authorList>
            <person name="Vignale AGUSTIN F."/>
            <person name="Sosa J E."/>
            <person name="Modenutti C."/>
        </authorList>
    </citation>
    <scope>NUCLEOTIDE SEQUENCE [LARGE SCALE GENOMIC DNA]</scope>
</reference>
<sequence>MKFNSKCWFTGTSYCVYILATSEFKIELLAVVPYLSITEALDAAKDIFAENAKRFYKINVAVKSFDSKNVISPNFVKIETNTPQRDVVLVRLVWVDASGQHRCRVIPEKRFKDSVKKNGVGLTVACMAMSSATDGPAVGTNLSAVGEIRLIPDLSTKCRIPWATQEEMVLADMYLKPGEAWEYCPKEALRRVSKVLKDEFNLVMNAGFEIEFFLLKSVLREGKEEWVPFDTTPYCSTSSFDAASPLLHEVVAALESLNITVEQLHAESGKGQFELALGYTECTVAANNLIFTREVIRAVARKYGLLATFVPK</sequence>
<organism evidence="4 5">
    <name type="scientific">Ilex paraguariensis</name>
    <name type="common">yerba mate</name>
    <dbReference type="NCBI Taxonomy" id="185542"/>
    <lineage>
        <taxon>Eukaryota</taxon>
        <taxon>Viridiplantae</taxon>
        <taxon>Streptophyta</taxon>
        <taxon>Embryophyta</taxon>
        <taxon>Tracheophyta</taxon>
        <taxon>Spermatophyta</taxon>
        <taxon>Magnoliopsida</taxon>
        <taxon>eudicotyledons</taxon>
        <taxon>Gunneridae</taxon>
        <taxon>Pentapetalae</taxon>
        <taxon>asterids</taxon>
        <taxon>campanulids</taxon>
        <taxon>Aquifoliales</taxon>
        <taxon>Aquifoliaceae</taxon>
        <taxon>Ilex</taxon>
    </lineage>
</organism>
<evidence type="ECO:0000313" key="5">
    <source>
        <dbReference type="Proteomes" id="UP001642360"/>
    </source>
</evidence>
<evidence type="ECO:0000256" key="1">
    <source>
        <dbReference type="PROSITE-ProRule" id="PRU01331"/>
    </source>
</evidence>
<comment type="similarity">
    <text evidence="1 2">Belongs to the glutamine synthetase family.</text>
</comment>
<dbReference type="InterPro" id="IPR014746">
    <property type="entry name" value="Gln_synth/guanido_kin_cat_dom"/>
</dbReference>
<evidence type="ECO:0000256" key="2">
    <source>
        <dbReference type="RuleBase" id="RU000384"/>
    </source>
</evidence>
<dbReference type="InterPro" id="IPR008146">
    <property type="entry name" value="Gln_synth_cat_dom"/>
</dbReference>
<dbReference type="SUPFAM" id="SSF55931">
    <property type="entry name" value="Glutamine synthetase/guanido kinase"/>
    <property type="match status" value="1"/>
</dbReference>
<gene>
    <name evidence="4" type="ORF">ILEXP_LOCUS959</name>
</gene>
<dbReference type="EMBL" id="CAUOFW020000292">
    <property type="protein sequence ID" value="CAK9134025.1"/>
    <property type="molecule type" value="Genomic_DNA"/>
</dbReference>
<comment type="caution">
    <text evidence="4">The sequence shown here is derived from an EMBL/GenBank/DDBJ whole genome shotgun (WGS) entry which is preliminary data.</text>
</comment>
<protein>
    <recommendedName>
        <fullName evidence="3">GS catalytic domain-containing protein</fullName>
    </recommendedName>
</protein>
<accession>A0ABC8QRN8</accession>
<name>A0ABC8QRN8_9AQUA</name>
<dbReference type="Gene3D" id="3.10.20.70">
    <property type="entry name" value="Glutamine synthetase, N-terminal domain"/>
    <property type="match status" value="1"/>
</dbReference>
<keyword evidence="5" id="KW-1185">Reference proteome</keyword>
<dbReference type="AlphaFoldDB" id="A0ABC8QRN8"/>
<dbReference type="SMART" id="SM01230">
    <property type="entry name" value="Gln-synt_C"/>
    <property type="match status" value="1"/>
</dbReference>
<dbReference type="PROSITE" id="PS51987">
    <property type="entry name" value="GS_CATALYTIC"/>
    <property type="match status" value="1"/>
</dbReference>
<dbReference type="PANTHER" id="PTHR43383:SF2">
    <property type="entry name" value="AMIDOHYDROLASE 2 FAMILY PROTEIN"/>
    <property type="match status" value="1"/>
</dbReference>
<dbReference type="PANTHER" id="PTHR43383">
    <property type="entry name" value="NODULIN 6"/>
    <property type="match status" value="1"/>
</dbReference>
<dbReference type="InterPro" id="IPR036651">
    <property type="entry name" value="Gln_synt_N_sf"/>
</dbReference>
<dbReference type="Pfam" id="PF00120">
    <property type="entry name" value="Gln-synt_C"/>
    <property type="match status" value="1"/>
</dbReference>
<proteinExistence type="inferred from homology"/>
<dbReference type="FunFam" id="3.10.20.70:FF:000009">
    <property type="entry name" value="Glutamate-ammonia ligase"/>
    <property type="match status" value="1"/>
</dbReference>
<dbReference type="Proteomes" id="UP001642360">
    <property type="component" value="Unassembled WGS sequence"/>
</dbReference>
<feature type="domain" description="GS catalytic" evidence="3">
    <location>
        <begin position="185"/>
        <end position="312"/>
    </location>
</feature>
<dbReference type="Gene3D" id="3.30.590.10">
    <property type="entry name" value="Glutamine synthetase/guanido kinase, catalytic domain"/>
    <property type="match status" value="1"/>
</dbReference>